<evidence type="ECO:0000313" key="5">
    <source>
        <dbReference type="Proteomes" id="UP000650467"/>
    </source>
</evidence>
<feature type="domain" description="PPIase cyclophilin-type" evidence="3">
    <location>
        <begin position="1"/>
        <end position="109"/>
    </location>
</feature>
<sequence length="138" mass="14616">MHGWSVWSGDVTRGDGSGGVSAYGASLPVESWGVKHRRGTLSMVLDEDGRLRSQFFFTLVTTPALDRKAAAIGRVLDGIDVLDRISRLPTREGQEGRPKQEVRILRCGIVEEPAAQRGEQGAGQGAGRGGAVATGTKS</sequence>
<reference evidence="4" key="1">
    <citation type="journal article" date="2020" name="bioRxiv">
        <title>Comparative genomics of Chlamydomonas.</title>
        <authorList>
            <person name="Craig R.J."/>
            <person name="Hasan A.R."/>
            <person name="Ness R.W."/>
            <person name="Keightley P.D."/>
        </authorList>
    </citation>
    <scope>NUCLEOTIDE SEQUENCE</scope>
    <source>
        <strain evidence="4">SAG 7.73</strain>
    </source>
</reference>
<comment type="similarity">
    <text evidence="1">Belongs to the cyclophilin-type PPIase family.</text>
</comment>
<dbReference type="GO" id="GO:0006457">
    <property type="term" value="P:protein folding"/>
    <property type="evidence" value="ECO:0007669"/>
    <property type="project" value="TreeGrafter"/>
</dbReference>
<dbReference type="GO" id="GO:0016018">
    <property type="term" value="F:cyclosporin A binding"/>
    <property type="evidence" value="ECO:0007669"/>
    <property type="project" value="TreeGrafter"/>
</dbReference>
<dbReference type="Gene3D" id="2.40.100.10">
    <property type="entry name" value="Cyclophilin-like"/>
    <property type="match status" value="1"/>
</dbReference>
<dbReference type="OrthoDB" id="193499at2759"/>
<dbReference type="Pfam" id="PF00160">
    <property type="entry name" value="Pro_isomerase"/>
    <property type="match status" value="1"/>
</dbReference>
<dbReference type="GO" id="GO:0005737">
    <property type="term" value="C:cytoplasm"/>
    <property type="evidence" value="ECO:0007669"/>
    <property type="project" value="TreeGrafter"/>
</dbReference>
<evidence type="ECO:0000256" key="1">
    <source>
        <dbReference type="ARBA" id="ARBA00007365"/>
    </source>
</evidence>
<evidence type="ECO:0000256" key="2">
    <source>
        <dbReference type="SAM" id="MobiDB-lite"/>
    </source>
</evidence>
<dbReference type="SUPFAM" id="SSF50891">
    <property type="entry name" value="Cyclophilin-like"/>
    <property type="match status" value="1"/>
</dbReference>
<evidence type="ECO:0000259" key="3">
    <source>
        <dbReference type="PROSITE" id="PS50072"/>
    </source>
</evidence>
<name>A0A835VYC0_CHLIN</name>
<dbReference type="PANTHER" id="PTHR11071">
    <property type="entry name" value="PEPTIDYL-PROLYL CIS-TRANS ISOMERASE"/>
    <property type="match status" value="1"/>
</dbReference>
<comment type="caution">
    <text evidence="4">The sequence shown here is derived from an EMBL/GenBank/DDBJ whole genome shotgun (WGS) entry which is preliminary data.</text>
</comment>
<dbReference type="Proteomes" id="UP000650467">
    <property type="component" value="Unassembled WGS sequence"/>
</dbReference>
<proteinExistence type="inferred from homology"/>
<dbReference type="InterPro" id="IPR002130">
    <property type="entry name" value="Cyclophilin-type_PPIase_dom"/>
</dbReference>
<dbReference type="PANTHER" id="PTHR11071:SF561">
    <property type="entry name" value="PEPTIDYL-PROLYL CIS-TRANS ISOMERASE D-RELATED"/>
    <property type="match status" value="1"/>
</dbReference>
<protein>
    <recommendedName>
        <fullName evidence="3">PPIase cyclophilin-type domain-containing protein</fullName>
    </recommendedName>
</protein>
<gene>
    <name evidence="4" type="ORF">HXX76_008169</name>
</gene>
<feature type="region of interest" description="Disordered" evidence="2">
    <location>
        <begin position="115"/>
        <end position="138"/>
    </location>
</feature>
<dbReference type="GO" id="GO:0003755">
    <property type="term" value="F:peptidyl-prolyl cis-trans isomerase activity"/>
    <property type="evidence" value="ECO:0007669"/>
    <property type="project" value="InterPro"/>
</dbReference>
<dbReference type="EMBL" id="JAEHOC010000018">
    <property type="protein sequence ID" value="KAG2433812.1"/>
    <property type="molecule type" value="Genomic_DNA"/>
</dbReference>
<keyword evidence="5" id="KW-1185">Reference proteome</keyword>
<dbReference type="PROSITE" id="PS50072">
    <property type="entry name" value="CSA_PPIASE_2"/>
    <property type="match status" value="1"/>
</dbReference>
<organism evidence="4 5">
    <name type="scientific">Chlamydomonas incerta</name>
    <dbReference type="NCBI Taxonomy" id="51695"/>
    <lineage>
        <taxon>Eukaryota</taxon>
        <taxon>Viridiplantae</taxon>
        <taxon>Chlorophyta</taxon>
        <taxon>core chlorophytes</taxon>
        <taxon>Chlorophyceae</taxon>
        <taxon>CS clade</taxon>
        <taxon>Chlamydomonadales</taxon>
        <taxon>Chlamydomonadaceae</taxon>
        <taxon>Chlamydomonas</taxon>
    </lineage>
</organism>
<dbReference type="InterPro" id="IPR029000">
    <property type="entry name" value="Cyclophilin-like_dom_sf"/>
</dbReference>
<feature type="compositionally biased region" description="Gly residues" evidence="2">
    <location>
        <begin position="120"/>
        <end position="132"/>
    </location>
</feature>
<dbReference type="AlphaFoldDB" id="A0A835VYC0"/>
<evidence type="ECO:0000313" key="4">
    <source>
        <dbReference type="EMBL" id="KAG2433812.1"/>
    </source>
</evidence>
<accession>A0A835VYC0</accession>